<dbReference type="RefSeq" id="WP_024846193.1">
    <property type="nucleotide sequence ID" value="NZ_CP058689.1"/>
</dbReference>
<dbReference type="InterPro" id="IPR014189">
    <property type="entry name" value="Quinone_OxRdtase_PIG3"/>
</dbReference>
<feature type="domain" description="Enoyl reductase (ER)" evidence="3">
    <location>
        <begin position="18"/>
        <end position="331"/>
    </location>
</feature>
<dbReference type="NCBIfam" id="TIGR02824">
    <property type="entry name" value="quinone_pig3"/>
    <property type="match status" value="1"/>
</dbReference>
<dbReference type="PANTHER" id="PTHR48106">
    <property type="entry name" value="QUINONE OXIDOREDUCTASE PIG3-RELATED"/>
    <property type="match status" value="1"/>
</dbReference>
<dbReference type="SUPFAM" id="SSF51735">
    <property type="entry name" value="NAD(P)-binding Rossmann-fold domains"/>
    <property type="match status" value="1"/>
</dbReference>
<dbReference type="Pfam" id="PF08240">
    <property type="entry name" value="ADH_N"/>
    <property type="match status" value="1"/>
</dbReference>
<dbReference type="Gene3D" id="3.40.50.720">
    <property type="entry name" value="NAD(P)-binding Rossmann-like Domain"/>
    <property type="match status" value="1"/>
</dbReference>
<dbReference type="AlphaFoldDB" id="A0A7H9BSF2"/>
<evidence type="ECO:0000256" key="2">
    <source>
        <dbReference type="ARBA" id="ARBA00023002"/>
    </source>
</evidence>
<dbReference type="CDD" id="cd05276">
    <property type="entry name" value="p53_inducible_oxidoreductase"/>
    <property type="match status" value="1"/>
</dbReference>
<evidence type="ECO:0000256" key="1">
    <source>
        <dbReference type="ARBA" id="ARBA00022857"/>
    </source>
</evidence>
<dbReference type="InterPro" id="IPR013149">
    <property type="entry name" value="ADH-like_C"/>
</dbReference>
<dbReference type="SMART" id="SM00829">
    <property type="entry name" value="PKS_ER"/>
    <property type="match status" value="1"/>
</dbReference>
<gene>
    <name evidence="4" type="ORF">HYQ43_05875</name>
</gene>
<dbReference type="GO" id="GO:0070402">
    <property type="term" value="F:NADPH binding"/>
    <property type="evidence" value="ECO:0007669"/>
    <property type="project" value="TreeGrafter"/>
</dbReference>
<keyword evidence="1" id="KW-0521">NADP</keyword>
<evidence type="ECO:0000313" key="4">
    <source>
        <dbReference type="EMBL" id="QLH14232.1"/>
    </source>
</evidence>
<dbReference type="InterPro" id="IPR036291">
    <property type="entry name" value="NAD(P)-bd_dom_sf"/>
</dbReference>
<dbReference type="Pfam" id="PF00107">
    <property type="entry name" value="ADH_zinc_N"/>
    <property type="match status" value="1"/>
</dbReference>
<reference evidence="4 5" key="1">
    <citation type="submission" date="2020-07" db="EMBL/GenBank/DDBJ databases">
        <title>The complete genome of Paracoccus pantotrophus ACCC 10489.</title>
        <authorList>
            <person name="Si Y."/>
        </authorList>
    </citation>
    <scope>NUCLEOTIDE SEQUENCE [LARGE SCALE GENOMIC DNA]</scope>
    <source>
        <strain evidence="4 5">ACCC10489</strain>
    </source>
</reference>
<sequence>MSQASDTQMLCVEISQPGDPSVLVPALRERPRPQAGDVIIKVAAAGVNYPDVLQRQGRYDVPPGASDLPGLEVAGTIVEVGADVTGLVVGDKVCALTPGGGYAEFVRTPAEQCLHIPPGVSMTEAATLPEVYYTIWFNLVMQGNLFQARRLLVHGGSGGIGSATIQLASAFGIEVFTTAATDEACDFCRDLGAAVAINYTKEDYVTVVQDRTQGQGVDIVLDMVGGDYIQRNLTCLAQRGRLINLYYLKSSKVELDMMPVLVKNLTLTGSLLRPQPLSVKAEIAAGLEKTVWPLFKAGKIRSVVSETFALERASEAHATMESGQHAGKIVLLTGHNQD</sequence>
<organism evidence="4 5">
    <name type="scientific">Paracoccus pantotrophus</name>
    <name type="common">Thiosphaera pantotropha</name>
    <dbReference type="NCBI Taxonomy" id="82367"/>
    <lineage>
        <taxon>Bacteria</taxon>
        <taxon>Pseudomonadati</taxon>
        <taxon>Pseudomonadota</taxon>
        <taxon>Alphaproteobacteria</taxon>
        <taxon>Rhodobacterales</taxon>
        <taxon>Paracoccaceae</taxon>
        <taxon>Paracoccus</taxon>
    </lineage>
</organism>
<keyword evidence="2" id="KW-0560">Oxidoreductase</keyword>
<dbReference type="InterPro" id="IPR020843">
    <property type="entry name" value="ER"/>
</dbReference>
<proteinExistence type="predicted"/>
<dbReference type="GO" id="GO:0016651">
    <property type="term" value="F:oxidoreductase activity, acting on NAD(P)H"/>
    <property type="evidence" value="ECO:0007669"/>
    <property type="project" value="TreeGrafter"/>
</dbReference>
<dbReference type="PANTHER" id="PTHR48106:SF8">
    <property type="entry name" value="OS02G0805600 PROTEIN"/>
    <property type="match status" value="1"/>
</dbReference>
<dbReference type="Gene3D" id="3.90.180.10">
    <property type="entry name" value="Medium-chain alcohol dehydrogenases, catalytic domain"/>
    <property type="match status" value="1"/>
</dbReference>
<dbReference type="EMBL" id="CP058689">
    <property type="protein sequence ID" value="QLH14232.1"/>
    <property type="molecule type" value="Genomic_DNA"/>
</dbReference>
<dbReference type="InterPro" id="IPR011032">
    <property type="entry name" value="GroES-like_sf"/>
</dbReference>
<dbReference type="SUPFAM" id="SSF50129">
    <property type="entry name" value="GroES-like"/>
    <property type="match status" value="1"/>
</dbReference>
<dbReference type="InterPro" id="IPR013154">
    <property type="entry name" value="ADH-like_N"/>
</dbReference>
<name>A0A7H9BSF2_PARPN</name>
<evidence type="ECO:0000313" key="5">
    <source>
        <dbReference type="Proteomes" id="UP000509322"/>
    </source>
</evidence>
<evidence type="ECO:0000259" key="3">
    <source>
        <dbReference type="SMART" id="SM00829"/>
    </source>
</evidence>
<dbReference type="Proteomes" id="UP000509322">
    <property type="component" value="Chromosome 1"/>
</dbReference>
<protein>
    <submittedName>
        <fullName evidence="4">NAD(P)H-quinone oxidoreductase</fullName>
    </submittedName>
</protein>
<accession>A0A7H9BSF2</accession>